<dbReference type="Proteomes" id="UP000586042">
    <property type="component" value="Unassembled WGS sequence"/>
</dbReference>
<name>A0A7Y6I700_9ACTN</name>
<keyword evidence="1" id="KW-0812">Transmembrane</keyword>
<keyword evidence="1" id="KW-0472">Membrane</keyword>
<feature type="transmembrane region" description="Helical" evidence="1">
    <location>
        <begin position="82"/>
        <end position="103"/>
    </location>
</feature>
<dbReference type="InterPro" id="IPR013901">
    <property type="entry name" value="Anthrone_oxy"/>
</dbReference>
<accession>A0A7Y6I700</accession>
<dbReference type="AlphaFoldDB" id="A0A7Y6I700"/>
<keyword evidence="3" id="KW-1185">Reference proteome</keyword>
<evidence type="ECO:0000313" key="2">
    <source>
        <dbReference type="EMBL" id="NUW32318.1"/>
    </source>
</evidence>
<feature type="transmembrane region" description="Helical" evidence="1">
    <location>
        <begin position="131"/>
        <end position="149"/>
    </location>
</feature>
<evidence type="ECO:0000313" key="3">
    <source>
        <dbReference type="Proteomes" id="UP000586042"/>
    </source>
</evidence>
<organism evidence="2 3">
    <name type="scientific">Nonomuraea montanisoli</name>
    <dbReference type="NCBI Taxonomy" id="2741721"/>
    <lineage>
        <taxon>Bacteria</taxon>
        <taxon>Bacillati</taxon>
        <taxon>Actinomycetota</taxon>
        <taxon>Actinomycetes</taxon>
        <taxon>Streptosporangiales</taxon>
        <taxon>Streptosporangiaceae</taxon>
        <taxon>Nonomuraea</taxon>
    </lineage>
</organism>
<comment type="caution">
    <text evidence="2">The sequence shown here is derived from an EMBL/GenBank/DDBJ whole genome shotgun (WGS) entry which is preliminary data.</text>
</comment>
<dbReference type="RefSeq" id="WP_175589788.1">
    <property type="nucleotide sequence ID" value="NZ_JABWGN010000005.1"/>
</dbReference>
<dbReference type="EMBL" id="JABWGN010000005">
    <property type="protein sequence ID" value="NUW32318.1"/>
    <property type="molecule type" value="Genomic_DNA"/>
</dbReference>
<protein>
    <submittedName>
        <fullName evidence="2">DUF1772 domain-containing protein</fullName>
    </submittedName>
</protein>
<dbReference type="Pfam" id="PF08592">
    <property type="entry name" value="Anthrone_oxy"/>
    <property type="match status" value="1"/>
</dbReference>
<feature type="transmembrane region" description="Helical" evidence="1">
    <location>
        <begin position="7"/>
        <end position="34"/>
    </location>
</feature>
<keyword evidence="1" id="KW-1133">Transmembrane helix</keyword>
<reference evidence="2 3" key="1">
    <citation type="submission" date="2020-06" db="EMBL/GenBank/DDBJ databases">
        <title>Nonomuraea sp. SMC257, a novel actinomycete isolated from soil.</title>
        <authorList>
            <person name="Chanama M."/>
        </authorList>
    </citation>
    <scope>NUCLEOTIDE SEQUENCE [LARGE SCALE GENOMIC DNA]</scope>
    <source>
        <strain evidence="2 3">SMC257</strain>
    </source>
</reference>
<gene>
    <name evidence="2" type="ORF">HTZ77_12865</name>
</gene>
<sequence>MSTVFAIISLLFNGLMAGLFYVFSTTIMPAFGAIEPAQATAAMRSINTKILNPLFLPVFLLAPVASLVTGVLLLVDGATSAGVLFLAAAAVYLLGTLATTAVLNVPMNNALEAGGLDWSAYAPRWTTWNHVRSLSCVAALVLAGVALVLV</sequence>
<proteinExistence type="predicted"/>
<evidence type="ECO:0000256" key="1">
    <source>
        <dbReference type="SAM" id="Phobius"/>
    </source>
</evidence>
<feature type="transmembrane region" description="Helical" evidence="1">
    <location>
        <begin position="54"/>
        <end position="75"/>
    </location>
</feature>